<dbReference type="EMBL" id="ML769417">
    <property type="protein sequence ID" value="KAE9404329.1"/>
    <property type="molecule type" value="Genomic_DNA"/>
</dbReference>
<protein>
    <submittedName>
        <fullName evidence="2">Uncharacterized protein</fullName>
    </submittedName>
</protein>
<evidence type="ECO:0000313" key="3">
    <source>
        <dbReference type="Proteomes" id="UP000799118"/>
    </source>
</evidence>
<keyword evidence="1" id="KW-0472">Membrane</keyword>
<proteinExistence type="predicted"/>
<feature type="transmembrane region" description="Helical" evidence="1">
    <location>
        <begin position="91"/>
        <end position="112"/>
    </location>
</feature>
<accession>A0A6A4I0R7</accession>
<feature type="transmembrane region" description="Helical" evidence="1">
    <location>
        <begin position="45"/>
        <end position="70"/>
    </location>
</feature>
<keyword evidence="1" id="KW-1133">Transmembrane helix</keyword>
<feature type="transmembrane region" description="Helical" evidence="1">
    <location>
        <begin position="12"/>
        <end position="33"/>
    </location>
</feature>
<evidence type="ECO:0000313" key="2">
    <source>
        <dbReference type="EMBL" id="KAE9404329.1"/>
    </source>
</evidence>
<keyword evidence="3" id="KW-1185">Reference proteome</keyword>
<feature type="transmembrane region" description="Helical" evidence="1">
    <location>
        <begin position="132"/>
        <end position="155"/>
    </location>
</feature>
<dbReference type="OrthoDB" id="2686513at2759"/>
<keyword evidence="1" id="KW-0812">Transmembrane</keyword>
<dbReference type="AlphaFoldDB" id="A0A6A4I0R7"/>
<evidence type="ECO:0000256" key="1">
    <source>
        <dbReference type="SAM" id="Phobius"/>
    </source>
</evidence>
<dbReference type="Proteomes" id="UP000799118">
    <property type="component" value="Unassembled WGS sequence"/>
</dbReference>
<gene>
    <name evidence="2" type="ORF">BT96DRAFT_935704</name>
</gene>
<organism evidence="2 3">
    <name type="scientific">Gymnopus androsaceus JB14</name>
    <dbReference type="NCBI Taxonomy" id="1447944"/>
    <lineage>
        <taxon>Eukaryota</taxon>
        <taxon>Fungi</taxon>
        <taxon>Dikarya</taxon>
        <taxon>Basidiomycota</taxon>
        <taxon>Agaricomycotina</taxon>
        <taxon>Agaricomycetes</taxon>
        <taxon>Agaricomycetidae</taxon>
        <taxon>Agaricales</taxon>
        <taxon>Marasmiineae</taxon>
        <taxon>Omphalotaceae</taxon>
        <taxon>Gymnopus</taxon>
    </lineage>
</organism>
<reference evidence="2" key="1">
    <citation type="journal article" date="2019" name="Environ. Microbiol.">
        <title>Fungal ecological strategies reflected in gene transcription - a case study of two litter decomposers.</title>
        <authorList>
            <person name="Barbi F."/>
            <person name="Kohler A."/>
            <person name="Barry K."/>
            <person name="Baskaran P."/>
            <person name="Daum C."/>
            <person name="Fauchery L."/>
            <person name="Ihrmark K."/>
            <person name="Kuo A."/>
            <person name="LaButti K."/>
            <person name="Lipzen A."/>
            <person name="Morin E."/>
            <person name="Grigoriev I.V."/>
            <person name="Henrissat B."/>
            <person name="Lindahl B."/>
            <person name="Martin F."/>
        </authorList>
    </citation>
    <scope>NUCLEOTIDE SEQUENCE</scope>
    <source>
        <strain evidence="2">JB14</strain>
    </source>
</reference>
<sequence>MAPTAMPSLRDYVRIATCTWWHLIFFISVQHLATTIHIFYTVGYIWVHFVTFEAAILGSCLMNCSMVIVIESDTVLLTLRVYAIYGRDRRIIIVLSSLIFIGIGATAASLAFSKSTAITSPFPVGCHDVLDLRKVIVSSALVSVGWEALLIYDILLFSMTLLKAYQARSEPTITEMGGLSLFTIIVRDGSIYFGLMTLTNLVNVFTFYITGVCMLSFIQESLLRGTFSAFASCNEISSFSVTLMSRLMLHLHEIADKGLHVPYEDTLARPVHEHGSEPDPRWFRTAHTTSIIIARTKFYRQAL</sequence>
<feature type="transmembrane region" description="Helical" evidence="1">
    <location>
        <begin position="201"/>
        <end position="218"/>
    </location>
</feature>
<name>A0A6A4I0R7_9AGAR</name>